<name>A0A2W7TGC9_9BACT</name>
<keyword evidence="1" id="KW-0732">Signal</keyword>
<proteinExistence type="predicted"/>
<evidence type="ECO:0000256" key="1">
    <source>
        <dbReference type="SAM" id="SignalP"/>
    </source>
</evidence>
<dbReference type="AlphaFoldDB" id="A0A2W7TGC9"/>
<protein>
    <recommendedName>
        <fullName evidence="4">Outer membrane beta-barrel porin/alpha-amylase</fullName>
    </recommendedName>
</protein>
<organism evidence="2 3">
    <name type="scientific">Hydrotalea sandarakina</name>
    <dbReference type="NCBI Taxonomy" id="1004304"/>
    <lineage>
        <taxon>Bacteria</taxon>
        <taxon>Pseudomonadati</taxon>
        <taxon>Bacteroidota</taxon>
        <taxon>Chitinophagia</taxon>
        <taxon>Chitinophagales</taxon>
        <taxon>Chitinophagaceae</taxon>
        <taxon>Hydrotalea</taxon>
    </lineage>
</organism>
<feature type="signal peptide" evidence="1">
    <location>
        <begin position="1"/>
        <end position="23"/>
    </location>
</feature>
<gene>
    <name evidence="2" type="ORF">LX80_01834</name>
</gene>
<evidence type="ECO:0000313" key="3">
    <source>
        <dbReference type="Proteomes" id="UP000249720"/>
    </source>
</evidence>
<dbReference type="EMBL" id="QKZV01000005">
    <property type="protein sequence ID" value="PZX62352.1"/>
    <property type="molecule type" value="Genomic_DNA"/>
</dbReference>
<dbReference type="Proteomes" id="UP000249720">
    <property type="component" value="Unassembled WGS sequence"/>
</dbReference>
<sequence length="316" mass="35794">MRVTLKILLVGIVFMLTFQNIQAQTEQDGIMMAKENWCTGFVYNYSSWNNYWEGTFKRSNANLGTVSTQSLAFMGAYGITGKLNVLYSLPYVHTHASAGTLHDMEGLQDASIWLKWQVWQKKVQQQKYALYVTGGYSFPTTNYQADFLPLAIGLRSKTASIRLIMDYQKKNVFVTATAAYANRQNIYIDRFAYYTTEMHYTNEVAMPDVMNAALRFGYRKKEDFAEIAIVNNTTLGGFDMRKNDMPFPSNKMNFTTVGIDGKYAIPHFHRISITGGISYVVAGRNVGQATTASIGIFKVFDFASARQKQINHQTNN</sequence>
<dbReference type="RefSeq" id="WP_111295510.1">
    <property type="nucleotide sequence ID" value="NZ_QKZV01000005.1"/>
</dbReference>
<reference evidence="2 3" key="1">
    <citation type="submission" date="2018-06" db="EMBL/GenBank/DDBJ databases">
        <title>Genomic Encyclopedia of Archaeal and Bacterial Type Strains, Phase II (KMG-II): from individual species to whole genera.</title>
        <authorList>
            <person name="Goeker M."/>
        </authorList>
    </citation>
    <scope>NUCLEOTIDE SEQUENCE [LARGE SCALE GENOMIC DNA]</scope>
    <source>
        <strain evidence="2 3">DSM 23241</strain>
    </source>
</reference>
<dbReference type="OrthoDB" id="5562884at2"/>
<accession>A0A2W7TGC9</accession>
<evidence type="ECO:0000313" key="2">
    <source>
        <dbReference type="EMBL" id="PZX62352.1"/>
    </source>
</evidence>
<evidence type="ECO:0008006" key="4">
    <source>
        <dbReference type="Google" id="ProtNLM"/>
    </source>
</evidence>
<feature type="chain" id="PRO_5015931085" description="Outer membrane beta-barrel porin/alpha-amylase" evidence="1">
    <location>
        <begin position="24"/>
        <end position="316"/>
    </location>
</feature>
<keyword evidence="3" id="KW-1185">Reference proteome</keyword>
<comment type="caution">
    <text evidence="2">The sequence shown here is derived from an EMBL/GenBank/DDBJ whole genome shotgun (WGS) entry which is preliminary data.</text>
</comment>